<comment type="similarity">
    <text evidence="2 6">Belongs to the FKBP-type PPIase family.</text>
</comment>
<proteinExistence type="inferred from homology"/>
<accession>I5BVW5</accession>
<dbReference type="Proteomes" id="UP000005551">
    <property type="component" value="Unassembled WGS sequence"/>
</dbReference>
<dbReference type="EC" id="5.2.1.8" evidence="6"/>
<dbReference type="Pfam" id="PF00254">
    <property type="entry name" value="FKBP_C"/>
    <property type="match status" value="1"/>
</dbReference>
<reference evidence="9 10" key="1">
    <citation type="submission" date="2012-05" db="EMBL/GenBank/DDBJ databases">
        <title>Genome sequence of Nitritalea halalkaliphila LW7.</title>
        <authorList>
            <person name="Jangir P.K."/>
            <person name="Singh A."/>
            <person name="Shivaji S."/>
            <person name="Sharma R."/>
        </authorList>
    </citation>
    <scope>NUCLEOTIDE SEQUENCE [LARGE SCALE GENOMIC DNA]</scope>
    <source>
        <strain evidence="9 10">LW7</strain>
    </source>
</reference>
<keyword evidence="3 5" id="KW-0697">Rotamase</keyword>
<feature type="region of interest" description="Disordered" evidence="7">
    <location>
        <begin position="194"/>
        <end position="217"/>
    </location>
</feature>
<comment type="caution">
    <text evidence="9">The sequence shown here is derived from an EMBL/GenBank/DDBJ whole genome shotgun (WGS) entry which is preliminary data.</text>
</comment>
<dbReference type="PATRIC" id="fig|1189621.3.peg.3641"/>
<dbReference type="InterPro" id="IPR046357">
    <property type="entry name" value="PPIase_dom_sf"/>
</dbReference>
<keyword evidence="4 5" id="KW-0413">Isomerase</keyword>
<organism evidence="9 10">
    <name type="scientific">Nitritalea halalkaliphila LW7</name>
    <dbReference type="NCBI Taxonomy" id="1189621"/>
    <lineage>
        <taxon>Bacteria</taxon>
        <taxon>Pseudomonadati</taxon>
        <taxon>Bacteroidota</taxon>
        <taxon>Cytophagia</taxon>
        <taxon>Cytophagales</taxon>
        <taxon>Cyclobacteriaceae</taxon>
        <taxon>Nitritalea</taxon>
    </lineage>
</organism>
<dbReference type="SUPFAM" id="SSF54534">
    <property type="entry name" value="FKBP-like"/>
    <property type="match status" value="1"/>
</dbReference>
<dbReference type="GO" id="GO:0003755">
    <property type="term" value="F:peptidyl-prolyl cis-trans isomerase activity"/>
    <property type="evidence" value="ECO:0007669"/>
    <property type="project" value="UniProtKB-UniRule"/>
</dbReference>
<evidence type="ECO:0000256" key="6">
    <source>
        <dbReference type="RuleBase" id="RU003915"/>
    </source>
</evidence>
<protein>
    <recommendedName>
        <fullName evidence="6">Peptidyl-prolyl cis-trans isomerase</fullName>
        <ecNumber evidence="6">5.2.1.8</ecNumber>
    </recommendedName>
</protein>
<sequence>MKKFTVFGLLTLLGVLGFSCINEQESFEAQLDRDIEQLQQFVDDNEIDVIRQFPPVDQPSGNGLRVLFTALGTQMQRPGQNPVLAELPEFGDTIAVEYVGRFVNGVAFDTSIEAIAREEGLFNPQRTYSPLEFRLGINRLIPGFEWGVEQMRVGDKAFVLIPSIFGYGRSGQGSIPPNTPLVFEIEMVSLNGHRVPGNFDEEEEEEDEEELEDEDDA</sequence>
<keyword evidence="10" id="KW-1185">Reference proteome</keyword>
<dbReference type="RefSeq" id="WP_009056997.1">
    <property type="nucleotide sequence ID" value="NZ_AJYA01000057.1"/>
</dbReference>
<evidence type="ECO:0000256" key="3">
    <source>
        <dbReference type="ARBA" id="ARBA00023110"/>
    </source>
</evidence>
<dbReference type="PANTHER" id="PTHR43811">
    <property type="entry name" value="FKBP-TYPE PEPTIDYL-PROLYL CIS-TRANS ISOMERASE FKPA"/>
    <property type="match status" value="1"/>
</dbReference>
<evidence type="ECO:0000313" key="10">
    <source>
        <dbReference type="Proteomes" id="UP000005551"/>
    </source>
</evidence>
<evidence type="ECO:0000256" key="7">
    <source>
        <dbReference type="SAM" id="MobiDB-lite"/>
    </source>
</evidence>
<evidence type="ECO:0000256" key="5">
    <source>
        <dbReference type="PROSITE-ProRule" id="PRU00277"/>
    </source>
</evidence>
<dbReference type="AlphaFoldDB" id="I5BVW5"/>
<dbReference type="Gene3D" id="3.10.50.40">
    <property type="match status" value="1"/>
</dbReference>
<dbReference type="EMBL" id="AJYA01000057">
    <property type="protein sequence ID" value="EIM73717.1"/>
    <property type="molecule type" value="Genomic_DNA"/>
</dbReference>
<evidence type="ECO:0000256" key="4">
    <source>
        <dbReference type="ARBA" id="ARBA00023235"/>
    </source>
</evidence>
<evidence type="ECO:0000256" key="1">
    <source>
        <dbReference type="ARBA" id="ARBA00000971"/>
    </source>
</evidence>
<dbReference type="PANTHER" id="PTHR43811:SF19">
    <property type="entry name" value="39 KDA FK506-BINDING NUCLEAR PROTEIN"/>
    <property type="match status" value="1"/>
</dbReference>
<feature type="compositionally biased region" description="Acidic residues" evidence="7">
    <location>
        <begin position="199"/>
        <end position="217"/>
    </location>
</feature>
<gene>
    <name evidence="9" type="ORF">A3SI_17529</name>
</gene>
<comment type="catalytic activity">
    <reaction evidence="1 5 6">
        <text>[protein]-peptidylproline (omega=180) = [protein]-peptidylproline (omega=0)</text>
        <dbReference type="Rhea" id="RHEA:16237"/>
        <dbReference type="Rhea" id="RHEA-COMP:10747"/>
        <dbReference type="Rhea" id="RHEA-COMP:10748"/>
        <dbReference type="ChEBI" id="CHEBI:83833"/>
        <dbReference type="ChEBI" id="CHEBI:83834"/>
        <dbReference type="EC" id="5.2.1.8"/>
    </reaction>
</comment>
<evidence type="ECO:0000259" key="8">
    <source>
        <dbReference type="PROSITE" id="PS50059"/>
    </source>
</evidence>
<dbReference type="STRING" id="1189621.A3SI_17529"/>
<dbReference type="PROSITE" id="PS50059">
    <property type="entry name" value="FKBP_PPIASE"/>
    <property type="match status" value="1"/>
</dbReference>
<evidence type="ECO:0000313" key="9">
    <source>
        <dbReference type="EMBL" id="EIM73717.1"/>
    </source>
</evidence>
<name>I5BVW5_9BACT</name>
<dbReference type="InterPro" id="IPR001179">
    <property type="entry name" value="PPIase_FKBP_dom"/>
</dbReference>
<evidence type="ECO:0000256" key="2">
    <source>
        <dbReference type="ARBA" id="ARBA00006577"/>
    </source>
</evidence>
<feature type="domain" description="PPIase FKBP-type" evidence="8">
    <location>
        <begin position="91"/>
        <end position="191"/>
    </location>
</feature>
<dbReference type="OrthoDB" id="9814548at2"/>
<dbReference type="PROSITE" id="PS51257">
    <property type="entry name" value="PROKAR_LIPOPROTEIN"/>
    <property type="match status" value="1"/>
</dbReference>